<dbReference type="EMBL" id="AP014836">
    <property type="protein sequence ID" value="BAW81128.1"/>
    <property type="molecule type" value="Genomic_DNA"/>
</dbReference>
<feature type="transmembrane region" description="Helical" evidence="1">
    <location>
        <begin position="104"/>
        <end position="121"/>
    </location>
</feature>
<gene>
    <name evidence="2" type="ORF">TAO_1758</name>
</gene>
<dbReference type="KEGG" id="ntt:TAO_1758"/>
<keyword evidence="1" id="KW-1133">Transmembrane helix</keyword>
<evidence type="ECO:0000313" key="3">
    <source>
        <dbReference type="Proteomes" id="UP000243679"/>
    </source>
</evidence>
<name>A0A1Q2SPR6_9GAMM</name>
<keyword evidence="1" id="KW-0812">Transmembrane</keyword>
<protein>
    <submittedName>
        <fullName evidence="2">Hypothetical conserved protein</fullName>
    </submittedName>
</protein>
<reference evidence="2 3" key="1">
    <citation type="journal article" date="2017" name="ISME J.">
        <title>An acid-tolerant ammonia-oxidizing ?-proteobacterium from soil.</title>
        <authorList>
            <person name="Hayatsu M."/>
            <person name="Tago K."/>
            <person name="Uchiyama I."/>
            <person name="Toyoda A."/>
            <person name="Wang Y."/>
            <person name="Shimomura Y."/>
            <person name="Okubo T."/>
            <person name="Kurisu F."/>
            <person name="Hirono Y."/>
            <person name="Nonaka K."/>
            <person name="Akiyama H."/>
            <person name="Itoh T."/>
            <person name="Takami H."/>
        </authorList>
    </citation>
    <scope>NUCLEOTIDE SEQUENCE [LARGE SCALE GENOMIC DNA]</scope>
    <source>
        <strain evidence="2 3">TAO100</strain>
    </source>
</reference>
<sequence length="521" mass="58620">MNLSLQTFIRFGCYFYFLVILVKTAWISDDAAITLRTVLNFTHGFGPTFNVDERVQAYTHPLWFLLLSLGTLIFKNVYVSTFVLSLLASIASVGLLLGKFTKNIPAAILMLLALTLSKAFIDFSTSGLENPLSHLLSITIILLAIRLEEAPEKNLTLFFLCCSLLYLNRADLILVILPLAMLVLIQNLKDKKRLMKSLLIAVIPIIAWTGFSLYYYGFMFPNTAYAKLGTGIPQSELFVQGFRYILHSLDRDPLTLFWIALGLLLGARGSAIHKALAAGIGLYIVYIISVGGDFMEGRFFTVPFFVASVMIAKALLNRLDKEYTAYMTVALLAFGIFSLQPNIFSGFDYSHVKIYNDGIADERGFYSQGYGLLAAPKSTFARPEWTIGDDRYQAEMICRSLGRESCTLQFSAKVKVRCGFLGFFSVHDGPGTHYIDTCALADPLLARLPAKYDPNWRIGHFHRELPAGYLESIKFNDNRIQDPKLRAYYEVIRTITRGSLNSRERIMQILKINFMPSSLLK</sequence>
<evidence type="ECO:0000313" key="2">
    <source>
        <dbReference type="EMBL" id="BAW81128.1"/>
    </source>
</evidence>
<dbReference type="RefSeq" id="WP_096527598.1">
    <property type="nucleotide sequence ID" value="NZ_AP014836.1"/>
</dbReference>
<dbReference type="Proteomes" id="UP000243679">
    <property type="component" value="Chromosome"/>
</dbReference>
<keyword evidence="1" id="KW-0472">Membrane</keyword>
<proteinExistence type="predicted"/>
<keyword evidence="3" id="KW-1185">Reference proteome</keyword>
<evidence type="ECO:0000256" key="1">
    <source>
        <dbReference type="SAM" id="Phobius"/>
    </source>
</evidence>
<feature type="transmembrane region" description="Helical" evidence="1">
    <location>
        <begin position="323"/>
        <end position="344"/>
    </location>
</feature>
<accession>A0A1Q2SPR6</accession>
<feature type="transmembrane region" description="Helical" evidence="1">
    <location>
        <begin position="81"/>
        <end position="98"/>
    </location>
</feature>
<dbReference type="AlphaFoldDB" id="A0A1Q2SPR6"/>
<feature type="transmembrane region" description="Helical" evidence="1">
    <location>
        <begin position="275"/>
        <end position="292"/>
    </location>
</feature>
<feature type="transmembrane region" description="Helical" evidence="1">
    <location>
        <begin position="157"/>
        <end position="185"/>
    </location>
</feature>
<dbReference type="OrthoDB" id="2020414at2"/>
<feature type="transmembrane region" description="Helical" evidence="1">
    <location>
        <begin position="197"/>
        <end position="217"/>
    </location>
</feature>
<organism evidence="2 3">
    <name type="scientific">Candidatus Nitrosoglobus terrae</name>
    <dbReference type="NCBI Taxonomy" id="1630141"/>
    <lineage>
        <taxon>Bacteria</taxon>
        <taxon>Pseudomonadati</taxon>
        <taxon>Pseudomonadota</taxon>
        <taxon>Gammaproteobacteria</taxon>
        <taxon>Chromatiales</taxon>
        <taxon>Chromatiaceae</taxon>
        <taxon>Candidatus Nitrosoglobus</taxon>
    </lineage>
</organism>
<feature type="transmembrane region" description="Helical" evidence="1">
    <location>
        <begin position="298"/>
        <end position="316"/>
    </location>
</feature>
<feature type="transmembrane region" description="Helical" evidence="1">
    <location>
        <begin position="253"/>
        <end position="268"/>
    </location>
</feature>
<feature type="transmembrane region" description="Helical" evidence="1">
    <location>
        <begin position="7"/>
        <end position="27"/>
    </location>
</feature>